<keyword evidence="4" id="KW-0539">Nucleus</keyword>
<dbReference type="RefSeq" id="XP_042564324.1">
    <property type="nucleotide sequence ID" value="XM_042708390.1"/>
</dbReference>
<sequence length="223" mass="24096">MENLRVESLAEIKEREPPQRVLFTYYQGDINSVVDEHFSRALKKANIPKDLSVKASTPKDHHTGKPRNRSKGIKQGLSFYALSFSCPDRLFKAISRNRLPGFDLLPRFPSQGCAIVQLLAQFSSAENPAACQGVIMGPGGLTSALWSYSTRPGAGFDLPPPMVYPPAGPAEGSSSFLSMLHMERPAGGVVMAPKVASPGWDSPTGFRDSVGNRISLDSGACLF</sequence>
<dbReference type="OrthoDB" id="10069705at2759"/>
<keyword evidence="2" id="KW-0805">Transcription regulation</keyword>
<dbReference type="KEGG" id="char:122133064"/>
<dbReference type="Pfam" id="PF07545">
    <property type="entry name" value="Vg_Tdu"/>
    <property type="match status" value="1"/>
</dbReference>
<gene>
    <name evidence="8" type="primary">si:ch73-52f15.5</name>
</gene>
<dbReference type="PANTHER" id="PTHR15950">
    <property type="entry name" value="TRANSCRIPTION COFACTOR VESTIGIAL-LIKE PROTEIN"/>
    <property type="match status" value="1"/>
</dbReference>
<dbReference type="GeneID" id="122133064"/>
<organism evidence="7 8">
    <name type="scientific">Clupea harengus</name>
    <name type="common">Atlantic herring</name>
    <dbReference type="NCBI Taxonomy" id="7950"/>
    <lineage>
        <taxon>Eukaryota</taxon>
        <taxon>Metazoa</taxon>
        <taxon>Chordata</taxon>
        <taxon>Craniata</taxon>
        <taxon>Vertebrata</taxon>
        <taxon>Euteleostomi</taxon>
        <taxon>Actinopterygii</taxon>
        <taxon>Neopterygii</taxon>
        <taxon>Teleostei</taxon>
        <taxon>Clupei</taxon>
        <taxon>Clupeiformes</taxon>
        <taxon>Clupeoidei</taxon>
        <taxon>Clupeidae</taxon>
        <taxon>Clupea</taxon>
    </lineage>
</organism>
<keyword evidence="3" id="KW-0804">Transcription</keyword>
<proteinExistence type="inferred from homology"/>
<name>A0A8M1KRN1_CLUHA</name>
<reference evidence="8" key="1">
    <citation type="submission" date="2025-08" db="UniProtKB">
        <authorList>
            <consortium name="RefSeq"/>
        </authorList>
    </citation>
    <scope>IDENTIFICATION</scope>
</reference>
<evidence type="ECO:0000313" key="8">
    <source>
        <dbReference type="RefSeq" id="XP_042564324.1"/>
    </source>
</evidence>
<protein>
    <submittedName>
        <fullName evidence="8">Transcription cofactor vestigial-like protein 1</fullName>
    </submittedName>
</protein>
<accession>A0A8M1KRN1</accession>
<evidence type="ECO:0000256" key="4">
    <source>
        <dbReference type="ARBA" id="ARBA00023242"/>
    </source>
</evidence>
<dbReference type="AlphaFoldDB" id="A0A8M1KRN1"/>
<evidence type="ECO:0000256" key="3">
    <source>
        <dbReference type="ARBA" id="ARBA00023163"/>
    </source>
</evidence>
<dbReference type="Proteomes" id="UP000515152">
    <property type="component" value="Chromosome 8"/>
</dbReference>
<dbReference type="GO" id="GO:0006355">
    <property type="term" value="P:regulation of DNA-templated transcription"/>
    <property type="evidence" value="ECO:0007669"/>
    <property type="project" value="InterPro"/>
</dbReference>
<evidence type="ECO:0000256" key="2">
    <source>
        <dbReference type="ARBA" id="ARBA00023015"/>
    </source>
</evidence>
<feature type="region of interest" description="Disordered" evidence="6">
    <location>
        <begin position="50"/>
        <end position="71"/>
    </location>
</feature>
<comment type="subcellular location">
    <subcellularLocation>
        <location evidence="1">Nucleus</location>
    </subcellularLocation>
</comment>
<evidence type="ECO:0000256" key="1">
    <source>
        <dbReference type="ARBA" id="ARBA00004123"/>
    </source>
</evidence>
<evidence type="ECO:0000313" key="7">
    <source>
        <dbReference type="Proteomes" id="UP000515152"/>
    </source>
</evidence>
<dbReference type="InterPro" id="IPR011520">
    <property type="entry name" value="Vg_fam"/>
</dbReference>
<dbReference type="GO" id="GO:0005634">
    <property type="term" value="C:nucleus"/>
    <property type="evidence" value="ECO:0007669"/>
    <property type="project" value="UniProtKB-SubCell"/>
</dbReference>
<dbReference type="PANTHER" id="PTHR15950:SF23">
    <property type="entry name" value="SI:CH73-52F15.5-RELATED"/>
    <property type="match status" value="1"/>
</dbReference>
<keyword evidence="7" id="KW-1185">Reference proteome</keyword>
<evidence type="ECO:0000256" key="6">
    <source>
        <dbReference type="SAM" id="MobiDB-lite"/>
    </source>
</evidence>
<evidence type="ECO:0000256" key="5">
    <source>
        <dbReference type="ARBA" id="ARBA00025784"/>
    </source>
</evidence>
<comment type="similarity">
    <text evidence="5">Belongs to the vestigial family.</text>
</comment>